<evidence type="ECO:0000256" key="4">
    <source>
        <dbReference type="ARBA" id="ARBA00022989"/>
    </source>
</evidence>
<dbReference type="InterPro" id="IPR014710">
    <property type="entry name" value="RmlC-like_jellyroll"/>
</dbReference>
<dbReference type="AlphaFoldDB" id="C6BVC5"/>
<dbReference type="CDD" id="cd00038">
    <property type="entry name" value="CAP_ED"/>
    <property type="match status" value="1"/>
</dbReference>
<dbReference type="PROSITE" id="PS50042">
    <property type="entry name" value="CNMP_BINDING_3"/>
    <property type="match status" value="1"/>
</dbReference>
<name>C6BVC5_MARSD</name>
<keyword evidence="2" id="KW-0813">Transport</keyword>
<evidence type="ECO:0000256" key="7">
    <source>
        <dbReference type="ARBA" id="ARBA00023286"/>
    </source>
</evidence>
<evidence type="ECO:0000256" key="6">
    <source>
        <dbReference type="ARBA" id="ARBA00023136"/>
    </source>
</evidence>
<dbReference type="GO" id="GO:0016020">
    <property type="term" value="C:membrane"/>
    <property type="evidence" value="ECO:0007669"/>
    <property type="project" value="UniProtKB-SubCell"/>
</dbReference>
<comment type="subcellular location">
    <subcellularLocation>
        <location evidence="1">Membrane</location>
        <topology evidence="1">Multi-pass membrane protein</topology>
    </subcellularLocation>
</comment>
<reference evidence="10 11" key="1">
    <citation type="submission" date="2009-06" db="EMBL/GenBank/DDBJ databases">
        <title>Complete sequence of Desulfovibrio salexigens DSM 2638.</title>
        <authorList>
            <consortium name="US DOE Joint Genome Institute"/>
            <person name="Lucas S."/>
            <person name="Copeland A."/>
            <person name="Lapidus A."/>
            <person name="Glavina del Rio T."/>
            <person name="Tice H."/>
            <person name="Bruce D."/>
            <person name="Goodwin L."/>
            <person name="Pitluck S."/>
            <person name="Munk A.C."/>
            <person name="Brettin T."/>
            <person name="Detter J.C."/>
            <person name="Han C."/>
            <person name="Tapia R."/>
            <person name="Larimer F."/>
            <person name="Land M."/>
            <person name="Hauser L."/>
            <person name="Kyrpides N."/>
            <person name="Anderson I."/>
            <person name="Wall J.D."/>
            <person name="Arkin A.P."/>
            <person name="Dehal P."/>
            <person name="Chivian D."/>
            <person name="Giles B."/>
            <person name="Hazen T.C."/>
        </authorList>
    </citation>
    <scope>NUCLEOTIDE SEQUENCE [LARGE SCALE GENOMIC DNA]</scope>
    <source>
        <strain evidence="11">ATCC 14822 / DSM 2638 / NCIMB 8403 / VKM B-1763</strain>
    </source>
</reference>
<evidence type="ECO:0000259" key="9">
    <source>
        <dbReference type="PROSITE" id="PS50042"/>
    </source>
</evidence>
<keyword evidence="6" id="KW-0472">Membrane</keyword>
<evidence type="ECO:0000256" key="2">
    <source>
        <dbReference type="ARBA" id="ARBA00022448"/>
    </source>
</evidence>
<dbReference type="GO" id="GO:0005221">
    <property type="term" value="F:intracellularly cyclic nucleotide-activated monoatomic cation channel activity"/>
    <property type="evidence" value="ECO:0007669"/>
    <property type="project" value="InterPro"/>
</dbReference>
<dbReference type="InterPro" id="IPR050866">
    <property type="entry name" value="CNG_cation_channel"/>
</dbReference>
<dbReference type="InterPro" id="IPR000595">
    <property type="entry name" value="cNMP-bd_dom"/>
</dbReference>
<keyword evidence="3" id="KW-0812">Transmembrane</keyword>
<dbReference type="InterPro" id="IPR018488">
    <property type="entry name" value="cNMP-bd_CS"/>
</dbReference>
<keyword evidence="5" id="KW-0406">Ion transport</keyword>
<dbReference type="SUPFAM" id="SSF51206">
    <property type="entry name" value="cAMP-binding domain-like"/>
    <property type="match status" value="1"/>
</dbReference>
<dbReference type="PROSITE" id="PS00889">
    <property type="entry name" value="CNMP_BINDING_2"/>
    <property type="match status" value="1"/>
</dbReference>
<dbReference type="SMART" id="SM00100">
    <property type="entry name" value="cNMP"/>
    <property type="match status" value="1"/>
</dbReference>
<dbReference type="HOGENOM" id="CLU_679212_0_0_7"/>
<dbReference type="PANTHER" id="PTHR45638">
    <property type="entry name" value="CYCLIC NUCLEOTIDE-GATED CATION CHANNEL SUBUNIT A"/>
    <property type="match status" value="1"/>
</dbReference>
<dbReference type="RefSeq" id="WP_015851916.1">
    <property type="nucleotide sequence ID" value="NC_012881.1"/>
</dbReference>
<evidence type="ECO:0000256" key="5">
    <source>
        <dbReference type="ARBA" id="ARBA00023065"/>
    </source>
</evidence>
<evidence type="ECO:0000256" key="1">
    <source>
        <dbReference type="ARBA" id="ARBA00004141"/>
    </source>
</evidence>
<dbReference type="Pfam" id="PF00027">
    <property type="entry name" value="cNMP_binding"/>
    <property type="match status" value="1"/>
</dbReference>
<dbReference type="EMBL" id="CP001649">
    <property type="protein sequence ID" value="ACS80100.1"/>
    <property type="molecule type" value="Genomic_DNA"/>
</dbReference>
<accession>C6BVC5</accession>
<protein>
    <submittedName>
        <fullName evidence="10">Putative transcriptional regulator, Crp/Fnr family</fullName>
    </submittedName>
</protein>
<dbReference type="GO" id="GO:0044877">
    <property type="term" value="F:protein-containing complex binding"/>
    <property type="evidence" value="ECO:0007669"/>
    <property type="project" value="TreeGrafter"/>
</dbReference>
<dbReference type="Proteomes" id="UP000002601">
    <property type="component" value="Chromosome"/>
</dbReference>
<dbReference type="OrthoDB" id="5505487at2"/>
<dbReference type="STRING" id="526222.Desal_2040"/>
<evidence type="ECO:0000256" key="3">
    <source>
        <dbReference type="ARBA" id="ARBA00022692"/>
    </source>
</evidence>
<evidence type="ECO:0000313" key="10">
    <source>
        <dbReference type="EMBL" id="ACS80100.1"/>
    </source>
</evidence>
<dbReference type="Gene3D" id="2.60.120.10">
    <property type="entry name" value="Jelly Rolls"/>
    <property type="match status" value="1"/>
</dbReference>
<keyword evidence="11" id="KW-1185">Reference proteome</keyword>
<dbReference type="KEGG" id="dsa:Desal_2040"/>
<proteinExistence type="predicted"/>
<keyword evidence="8" id="KW-0407">Ion channel</keyword>
<feature type="domain" description="Cyclic nucleotide-binding" evidence="9">
    <location>
        <begin position="10"/>
        <end position="110"/>
    </location>
</feature>
<gene>
    <name evidence="10" type="ordered locus">Desal_2040</name>
</gene>
<evidence type="ECO:0000313" key="11">
    <source>
        <dbReference type="Proteomes" id="UP000002601"/>
    </source>
</evidence>
<evidence type="ECO:0000256" key="8">
    <source>
        <dbReference type="ARBA" id="ARBA00023303"/>
    </source>
</evidence>
<keyword evidence="7" id="KW-1071">Ligand-gated ion channel</keyword>
<dbReference type="eggNOG" id="COG0664">
    <property type="taxonomic scope" value="Bacteria"/>
</dbReference>
<dbReference type="PANTHER" id="PTHR45638:SF11">
    <property type="entry name" value="CYCLIC NUCLEOTIDE-GATED CATION CHANNEL SUBUNIT A"/>
    <property type="match status" value="1"/>
</dbReference>
<dbReference type="InterPro" id="IPR018490">
    <property type="entry name" value="cNMP-bd_dom_sf"/>
</dbReference>
<keyword evidence="4" id="KW-1133">Transmembrane helix</keyword>
<organism evidence="10 11">
    <name type="scientific">Maridesulfovibrio salexigens (strain ATCC 14822 / DSM 2638 / NCIMB 8403 / VKM B-1763)</name>
    <name type="common">Desulfovibrio salexigens</name>
    <dbReference type="NCBI Taxonomy" id="526222"/>
    <lineage>
        <taxon>Bacteria</taxon>
        <taxon>Pseudomonadati</taxon>
        <taxon>Thermodesulfobacteriota</taxon>
        <taxon>Desulfovibrionia</taxon>
        <taxon>Desulfovibrionales</taxon>
        <taxon>Desulfovibrionaceae</taxon>
        <taxon>Maridesulfovibrio</taxon>
    </lineage>
</organism>
<sequence length="391" mass="45026">MIVRTAPSIRTYHKGKVIFSEGQESKIAYMIKSGTVDIFKIIDKKKTVMGTLRRGDIFGEMSLLANQKRTASAEAASFCELVVLTEEMMNKLLRASPETVRKMLELLAKRVAATDMKASGPEQNDSFIALAAILNLAYKEFAYTPRNKQREIENYKMGLSVKSYTETVKSLAAFSNLEIESFLEIVFKLRLIDIKSIKKGDKSAFVERYINIKDFEQFMPHLRNLYKQMRELGANVDQRMTFMSFTDLAERTGSTPELIYKKLIKEEMPENLLFFNREKALEWGKSKEPDFFKKFRRPRKALEDLESVEDIIFIDNPTLKKALEGFNFYNISILYSAMDQQGRDKLKRNVGKKVAQILLREPPADRDPSDPEVLECCDELLDIVRKLKGVK</sequence>